<evidence type="ECO:0000256" key="1">
    <source>
        <dbReference type="ARBA" id="ARBA00004245"/>
    </source>
</evidence>
<reference evidence="6" key="1">
    <citation type="submission" date="2022-06" db="EMBL/GenBank/DDBJ databases">
        <authorList>
            <person name="Berger JAMES D."/>
            <person name="Berger JAMES D."/>
        </authorList>
    </citation>
    <scope>NUCLEOTIDE SEQUENCE [LARGE SCALE GENOMIC DNA]</scope>
</reference>
<dbReference type="GO" id="GO:0030036">
    <property type="term" value="P:actin cytoskeleton organization"/>
    <property type="evidence" value="ECO:0007669"/>
    <property type="project" value="TreeGrafter"/>
</dbReference>
<dbReference type="InterPro" id="IPR011993">
    <property type="entry name" value="PH-like_dom_sf"/>
</dbReference>
<dbReference type="InterPro" id="IPR054082">
    <property type="entry name" value="Talin_IBS2B"/>
</dbReference>
<evidence type="ECO:0000313" key="6">
    <source>
        <dbReference type="Proteomes" id="UP000050792"/>
    </source>
</evidence>
<dbReference type="InterPro" id="IPR037438">
    <property type="entry name" value="Talin1/2-RS"/>
</dbReference>
<dbReference type="PANTHER" id="PTHR19981:SF1">
    <property type="entry name" value="RHEA, ISOFORM B"/>
    <property type="match status" value="1"/>
</dbReference>
<dbReference type="InterPro" id="IPR015224">
    <property type="entry name" value="Talin_cent"/>
</dbReference>
<dbReference type="InterPro" id="IPR000299">
    <property type="entry name" value="FERM_domain"/>
</dbReference>
<dbReference type="CDD" id="cd12150">
    <property type="entry name" value="talin-RS"/>
    <property type="match status" value="1"/>
</dbReference>
<evidence type="ECO:0000256" key="4">
    <source>
        <dbReference type="SAM" id="MobiDB-lite"/>
    </source>
</evidence>
<dbReference type="Pfam" id="PF25177">
    <property type="entry name" value="Talin_VBS2"/>
    <property type="match status" value="1"/>
</dbReference>
<feature type="region of interest" description="Disordered" evidence="4">
    <location>
        <begin position="151"/>
        <end position="176"/>
    </location>
</feature>
<dbReference type="InterPro" id="IPR002558">
    <property type="entry name" value="ILWEQ_dom"/>
</dbReference>
<dbReference type="FunFam" id="1.20.80.10:FF:000007">
    <property type="entry name" value="Talin 2"/>
    <property type="match status" value="1"/>
</dbReference>
<dbReference type="GO" id="GO:0005925">
    <property type="term" value="C:focal adhesion"/>
    <property type="evidence" value="ECO:0007669"/>
    <property type="project" value="InterPro"/>
</dbReference>
<dbReference type="InterPro" id="IPR054060">
    <property type="entry name" value="TLN1-like_RS"/>
</dbReference>
<dbReference type="Gene3D" id="2.30.29.30">
    <property type="entry name" value="Pleckstrin-homology domain (PH domain)/Phosphotyrosine-binding domain (PTB)"/>
    <property type="match status" value="1"/>
</dbReference>
<dbReference type="InterPro" id="IPR036476">
    <property type="entry name" value="Talin_cent_sf"/>
</dbReference>
<dbReference type="GO" id="GO:0005856">
    <property type="term" value="C:cytoskeleton"/>
    <property type="evidence" value="ECO:0007669"/>
    <property type="project" value="UniProtKB-SubCell"/>
</dbReference>
<dbReference type="Gene3D" id="1.20.80.10">
    <property type="match status" value="1"/>
</dbReference>
<dbReference type="InterPro" id="IPR002404">
    <property type="entry name" value="IRS_PTB"/>
</dbReference>
<dbReference type="Proteomes" id="UP000050792">
    <property type="component" value="Unassembled WGS sequence"/>
</dbReference>
<dbReference type="Gene3D" id="1.20.1420.10">
    <property type="entry name" value="Talin, central domain"/>
    <property type="match status" value="8"/>
</dbReference>
<dbReference type="GO" id="GO:0005737">
    <property type="term" value="C:cytoplasm"/>
    <property type="evidence" value="ECO:0007669"/>
    <property type="project" value="TreeGrafter"/>
</dbReference>
<dbReference type="SUPFAM" id="SSF47031">
    <property type="entry name" value="Second domain of FERM"/>
    <property type="match status" value="1"/>
</dbReference>
<feature type="region of interest" description="Disordered" evidence="4">
    <location>
        <begin position="2450"/>
        <end position="2474"/>
    </location>
</feature>
<dbReference type="Pfam" id="PF16511">
    <property type="entry name" value="FERM_f0"/>
    <property type="match status" value="1"/>
</dbReference>
<dbReference type="Gene3D" id="1.20.120.230">
    <property type="entry name" value="Alpha-catenin/vinculin-like"/>
    <property type="match status" value="5"/>
</dbReference>
<evidence type="ECO:0000313" key="7">
    <source>
        <dbReference type="WBParaSite" id="SRDH1_36210.7"/>
    </source>
</evidence>
<protein>
    <recommendedName>
        <fullName evidence="5">FERM domain-containing protein</fullName>
    </recommendedName>
</protein>
<accession>A0AA85F6N2</accession>
<dbReference type="InterPro" id="IPR035963">
    <property type="entry name" value="FERM_2"/>
</dbReference>
<dbReference type="Pfam" id="PF21865">
    <property type="entry name" value="TLN1-like_RS"/>
    <property type="match status" value="1"/>
</dbReference>
<dbReference type="CDD" id="cd14473">
    <property type="entry name" value="FERM_B-lobe"/>
    <property type="match status" value="1"/>
</dbReference>
<dbReference type="Pfam" id="PF21896">
    <property type="entry name" value="Talin_IBS2B"/>
    <property type="match status" value="2"/>
</dbReference>
<dbReference type="GO" id="GO:0098609">
    <property type="term" value="P:cell-cell adhesion"/>
    <property type="evidence" value="ECO:0007669"/>
    <property type="project" value="TreeGrafter"/>
</dbReference>
<keyword evidence="3" id="KW-0206">Cytoskeleton</keyword>
<dbReference type="GO" id="GO:0001726">
    <property type="term" value="C:ruffle"/>
    <property type="evidence" value="ECO:0007669"/>
    <property type="project" value="InterPro"/>
</dbReference>
<organism evidence="6 7">
    <name type="scientific">Schistosoma rodhaini</name>
    <dbReference type="NCBI Taxonomy" id="6188"/>
    <lineage>
        <taxon>Eukaryota</taxon>
        <taxon>Metazoa</taxon>
        <taxon>Spiralia</taxon>
        <taxon>Lophotrochozoa</taxon>
        <taxon>Platyhelminthes</taxon>
        <taxon>Trematoda</taxon>
        <taxon>Digenea</taxon>
        <taxon>Strigeidida</taxon>
        <taxon>Schistosomatoidea</taxon>
        <taxon>Schistosomatidae</taxon>
        <taxon>Schistosoma</taxon>
    </lineage>
</organism>
<dbReference type="WBParaSite" id="SRDH1_36210.7">
    <property type="protein sequence ID" value="SRDH1_36210.7"/>
    <property type="gene ID" value="SRDH1_36210"/>
</dbReference>
<dbReference type="InterPro" id="IPR019749">
    <property type="entry name" value="Band_41_domain"/>
</dbReference>
<reference evidence="7" key="2">
    <citation type="submission" date="2023-11" db="UniProtKB">
        <authorList>
            <consortium name="WormBaseParasite"/>
        </authorList>
    </citation>
    <scope>IDENTIFICATION</scope>
</reference>
<dbReference type="InterPro" id="IPR019748">
    <property type="entry name" value="FERM_central"/>
</dbReference>
<dbReference type="Pfam" id="PF02174">
    <property type="entry name" value="IRS"/>
    <property type="match status" value="1"/>
</dbReference>
<dbReference type="InterPro" id="IPR049108">
    <property type="entry name" value="Talin_R4"/>
</dbReference>
<feature type="compositionally biased region" description="Polar residues" evidence="4">
    <location>
        <begin position="2459"/>
        <end position="2474"/>
    </location>
</feature>
<dbReference type="SUPFAM" id="SSF54236">
    <property type="entry name" value="Ubiquitin-like"/>
    <property type="match status" value="1"/>
</dbReference>
<dbReference type="GO" id="GO:0005886">
    <property type="term" value="C:plasma membrane"/>
    <property type="evidence" value="ECO:0007669"/>
    <property type="project" value="TreeGrafter"/>
</dbReference>
<dbReference type="InterPro" id="IPR014352">
    <property type="entry name" value="FERM/acyl-CoA-bd_prot_sf"/>
</dbReference>
<dbReference type="SUPFAM" id="SSF109885">
    <property type="entry name" value="I/LWEQ domain"/>
    <property type="match status" value="3"/>
</dbReference>
<dbReference type="InterPro" id="IPR035964">
    <property type="entry name" value="I/LWEQ_dom_sf"/>
</dbReference>
<dbReference type="InterPro" id="IPR036723">
    <property type="entry name" value="Alpha-catenin/vinculin-like_sf"/>
</dbReference>
<dbReference type="Gene3D" id="3.10.20.90">
    <property type="entry name" value="Phosphatidylinositol 3-kinase Catalytic Subunit, Chain A, domain 1"/>
    <property type="match status" value="2"/>
</dbReference>
<dbReference type="CDD" id="cd10569">
    <property type="entry name" value="FERM_C_Talin"/>
    <property type="match status" value="1"/>
</dbReference>
<dbReference type="InterPro" id="IPR032425">
    <property type="entry name" value="FERM_f0"/>
</dbReference>
<keyword evidence="2" id="KW-0963">Cytoplasm</keyword>
<dbReference type="PROSITE" id="PS50057">
    <property type="entry name" value="FERM_3"/>
    <property type="match status" value="1"/>
</dbReference>
<dbReference type="InterPro" id="IPR057346">
    <property type="entry name" value="Talin1/2_VBS2"/>
</dbReference>
<dbReference type="Pfam" id="PF21692">
    <property type="entry name" value="Talin_R4"/>
    <property type="match status" value="1"/>
</dbReference>
<dbReference type="GO" id="GO:0005200">
    <property type="term" value="F:structural constituent of cytoskeleton"/>
    <property type="evidence" value="ECO:0007669"/>
    <property type="project" value="InterPro"/>
</dbReference>
<dbReference type="GO" id="GO:0051015">
    <property type="term" value="F:actin filament binding"/>
    <property type="evidence" value="ECO:0007669"/>
    <property type="project" value="InterPro"/>
</dbReference>
<dbReference type="SMART" id="SM00295">
    <property type="entry name" value="B41"/>
    <property type="match status" value="1"/>
</dbReference>
<dbReference type="FunFam" id="2.30.29.30:FF:000028">
    <property type="entry name" value="Talin 2"/>
    <property type="match status" value="1"/>
</dbReference>
<dbReference type="Pfam" id="PF09141">
    <property type="entry name" value="Talin_middle"/>
    <property type="match status" value="1"/>
</dbReference>
<keyword evidence="6" id="KW-1185">Reference proteome</keyword>
<dbReference type="Pfam" id="PF01608">
    <property type="entry name" value="I_LWEQ"/>
    <property type="match status" value="1"/>
</dbReference>
<dbReference type="SUPFAM" id="SSF109880">
    <property type="entry name" value="A middle domain of Talin 1"/>
    <property type="match status" value="1"/>
</dbReference>
<dbReference type="InterPro" id="IPR029071">
    <property type="entry name" value="Ubiquitin-like_domsf"/>
</dbReference>
<feature type="domain" description="FERM" evidence="5">
    <location>
        <begin position="102"/>
        <end position="427"/>
    </location>
</feature>
<proteinExistence type="predicted"/>
<dbReference type="PANTHER" id="PTHR19981">
    <property type="entry name" value="TALIN"/>
    <property type="match status" value="1"/>
</dbReference>
<dbReference type="SMART" id="SM01244">
    <property type="entry name" value="IRS"/>
    <property type="match status" value="1"/>
</dbReference>
<sequence>MPWTFPVGSMLGDSRSLVLRVHLPKAGITKTTAFDAQMTVGQACERIRAQVRESDQTDGAKDYGLFLPHEDNKKGLWLDNSRTLEHYILRNGDTVEYRYRYRWLYIRTMDGTRKTLKVDDSKTVAELMLMICTKMGIYNYEEYLLARDRDETDRERTNTLKRSTGHHHHTGTLMRDQEKMEKLKRKLHTDDDMEWLNPSQSLRQQGVDEKEILLLKRRYFFSDMNVDARDPVQLNLLYVQLKDAILKGTHPVSLEEAVYLAGIQCQVQFGNYVAEKFKHNFLDLKDFLPKEYAKIRSLEKKIFQQHAELCGLSEIEAKVKYCQFCRSLKTYGITFFLVKERIKGKNKLIPRLLGITKDSVVRLDEKTKEVLKIWPLTSICKWAASPHAFTMDFGEYSPDEYYTAQTSEGEQISQLIAGYIDIILKKQKATDHPGLQGDEESAMYEENVQAERATIVQHQRVPVRVRGKDQLVNGVVEKPFDHHQHRNDLASHQIHTNGVWSIHQQNNLVGDENSTVIDGQSVLTATTTRQMSPDNFMTGGTHIFHYQEMSPAQKSLLITINEDLETLQAAKEHLDIGPPTERHLLNVGTDEASKRWLSESMGASQAKVTDEVGAMNAAVAQALRSANRAESTDINAVQQGQPLDQIHDPGDDLMMMQQSFRVVTIHFPAFVDDLKRVAVLRRESGALKADQTGQPIIAEKTEESTQNLLSAARHVADAFTDLLQSARPLAMGQTHEEIYPTSDDGTYQANHVITQQQGPVSSSSRKAIIEAASRVGAASNDLLRHVMHGGDDDDLFNTNYLILTDEERIYQDQLLGLAKAVANATAGLVVKAKVLASQITSDPEAQQRVIASVTQTGLCTSQLVACTKVLAPTIHQPTCQQQLSEAGREVTWAVDGVVQASRAAVHVPSEDPQMVQQSIIETETAATEVRDALDQLNAHLLKGSYKGYQGDALNSFQTSYEDLKQYYTTDGQRMVASARRLAQATALMIADIKAQAEESGDDSDRQNRLFHAAKQLADATTNLINAAKACSSNPDNIQLQTELRDAADELYTLAYSAGGEQFQTRLIHNLQSAARATVTGATQLVNISQAATKYSRGNSYQLHNDTRNVTNLIPKTVITIRESRANPDDPMALLELIGACERFVQPCTAMVRSSKSLAPTLSDPSIQAALENSNSQLASALETLITCLIKVAPFARHLQLDGALTRLTRLSDEVAEIETSLMQSTLTPIPEQKVEDCCHLVNISVHDGTESAKKLDSIINSMAKMDSAVLNQPELAGQSADRLASAMTGLVHATRGIIADQNSLIINGSNNNNNNTSAAESTRRAVIQDIRQAVQLSYELVRAVKDTRIACDAKQPANAATVQSHSQQLTTQLIETLTRCLRGLPGHREISEATYLIEQKRSQLIQYSQPNQINLTARFVEPNEYQRKQTDLTQAAVEFNQATGDLLSSYSPGSFKRTTRRFTGAYDCLTDKGIELSICNEIPSNNQHFEPVVNTDLLNGLINVSDQSYVLMNEASRVCGQPEAENLRGKFQSAARDVTESISQLLTICTSGVSPDQRECEAAIRRLDSLRPLLLNPNRPLNQHSYYDCVDTVAKSLEPLAESLRTMSTSARDQKLNEFSFAVRQCANSVCQLVEETAQTAYLIGLADRIENRRVSGATSISSGISSPPGSSLIDLDLFIQSQKEIQSACNAICEPNVNNRQVISLSTEMARSAKTLCEACSQLASQTTNVDTRQRLNNITKQTMQSITSLIQHRGSTVATDVNGEWSESNRQQTLANAQAVSANVANLVKLITTEPRLVDLTTSQERITNTTKETQRPVCVAGLESLNATQTVLRAAQNLLSTSRMGPSENAFMAFSSASKDLSNSIKVLANAMRENAPGQRECQCVFNNIKKLLHELQDARIASMENRLPPRRELNEEGFQRQVATSVRALLDSAPAVGRAASSEAEQLGRTILTWDSYLPGLVSGSIAAASRSPLSSTQLVYLDHACTVLEAASQLVTVSKDSGGNPRAVHLHDSLNESVRGLVDSCEEFLTILDDVASRQGHVSTLIDTLNRAQAQAEEIIQVPVDARFSDYQTRMLRIARHMDQLNQAIQLRARQPASDGEIAPLAHNLTQEYQEMCQTCKGAAATLPDVNQADQLRSAVRGVGTACISLIQATSASRPDIYGSGTTTGGQHLLLSRNKSIVELDRRAEFLDSKLRNLINLLEIHGPGTQACLQSASTVSGIISDLDTTILFASSGTLHPPVRDDFDAIWTDNEFGHSRLTADRGHYLALSNNTDGTSIPSRAGSRSEMHNVENFTPLRESIARTARALVDDTQSLVSGTGEDQARLANTAHIAVERITELADVVKRGAAVIGPGQPDTQVELLTSCRDVATALRNVFLSSGKVQGRPSLDPIYDEVRTNAQVVISNVGQLLQTLKSVEEDERRGIRSLELAANYCREQAKLLPSSKDPEGLLTPNSSRKSGPRSTSVASGSSSLIARYLAPDDLARAAGGPVQSAVSKAILANNTQIQRDIVQTSSATRDAVADLVAAAKCLLRYSDIPPETRSSCAIVTRELAEEFAALLDALKNGLCIPRKSGPENVSNIARRIADISHSLINLVDSLREGPRLIMYFRASSPEWRDVAEKFIGRHVAYHHHYVSNYALGGGSKSHKSIFIRPTCYPLQISSDQTTEQTMNDEAECRIVDAINQLNSSLEKCSADNKLAQSLLVTARSVAISVQNLIRTARTVISVPPSNAVDRARTAEGASQKSTSSAALWRTELNVSLATQHLCQLSKLCSETVPSITSQKFENNTGELSGGLILSRERLLAAVHQVATAGAQLLLAAKLRKEALMSADIRKLKTAGQAVKESTDLLAETVQRGDIVSSSSTSQIEITWPTYTNQALLQIKKNLLILFMHTYTCMRLHASLHVCVCVCIPTYPPTYAFSLFSF</sequence>
<dbReference type="SUPFAM" id="SSF47220">
    <property type="entry name" value="alpha-catenin/vinculin-like"/>
    <property type="match status" value="2"/>
</dbReference>
<dbReference type="Pfam" id="PF08913">
    <property type="entry name" value="VBS"/>
    <property type="match status" value="1"/>
</dbReference>
<dbReference type="CDD" id="cd17090">
    <property type="entry name" value="FERM_F1_TLN"/>
    <property type="match status" value="1"/>
</dbReference>
<evidence type="ECO:0000256" key="3">
    <source>
        <dbReference type="ARBA" id="ARBA00023212"/>
    </source>
</evidence>
<evidence type="ECO:0000259" key="5">
    <source>
        <dbReference type="PROSITE" id="PS50057"/>
    </source>
</evidence>
<dbReference type="SUPFAM" id="SSF50729">
    <property type="entry name" value="PH domain-like"/>
    <property type="match status" value="1"/>
</dbReference>
<dbReference type="CDD" id="cd17089">
    <property type="entry name" value="FERM_F0_TLN"/>
    <property type="match status" value="1"/>
</dbReference>
<dbReference type="InterPro" id="IPR015009">
    <property type="entry name" value="Vinculin-bd_dom"/>
</dbReference>
<name>A0AA85F6N2_9TREM</name>
<dbReference type="GO" id="GO:0005178">
    <property type="term" value="F:integrin binding"/>
    <property type="evidence" value="ECO:0007669"/>
    <property type="project" value="TreeGrafter"/>
</dbReference>
<comment type="subcellular location">
    <subcellularLocation>
        <location evidence="1">Cytoplasm</location>
        <location evidence="1">Cytoskeleton</location>
    </subcellularLocation>
</comment>
<evidence type="ECO:0000256" key="2">
    <source>
        <dbReference type="ARBA" id="ARBA00022490"/>
    </source>
</evidence>
<dbReference type="Gene3D" id="1.20.1410.10">
    <property type="entry name" value="I/LWEQ domain"/>
    <property type="match status" value="1"/>
</dbReference>